<evidence type="ECO:0000256" key="1">
    <source>
        <dbReference type="SAM" id="MobiDB-lite"/>
    </source>
</evidence>
<sequence length="77" mass="8114">MRFLFGCQQTVPVPVGFRGDGPQPPQGNTGNTQQLGGAELNMNAVVVVVPDEIAAAVLRGIDCIGLLIGVRPARFRI</sequence>
<protein>
    <submittedName>
        <fullName evidence="2">Uncharacterized protein</fullName>
    </submittedName>
</protein>
<feature type="region of interest" description="Disordered" evidence="1">
    <location>
        <begin position="15"/>
        <end position="35"/>
    </location>
</feature>
<dbReference type="EMBL" id="VSSQ01043444">
    <property type="protein sequence ID" value="MPM97131.1"/>
    <property type="molecule type" value="Genomic_DNA"/>
</dbReference>
<dbReference type="AlphaFoldDB" id="A0A645E6E6"/>
<proteinExistence type="predicted"/>
<name>A0A645E6E6_9ZZZZ</name>
<organism evidence="2">
    <name type="scientific">bioreactor metagenome</name>
    <dbReference type="NCBI Taxonomy" id="1076179"/>
    <lineage>
        <taxon>unclassified sequences</taxon>
        <taxon>metagenomes</taxon>
        <taxon>ecological metagenomes</taxon>
    </lineage>
</organism>
<feature type="compositionally biased region" description="Low complexity" evidence="1">
    <location>
        <begin position="26"/>
        <end position="35"/>
    </location>
</feature>
<evidence type="ECO:0000313" key="2">
    <source>
        <dbReference type="EMBL" id="MPM97131.1"/>
    </source>
</evidence>
<accession>A0A645E6E6</accession>
<reference evidence="2" key="1">
    <citation type="submission" date="2019-08" db="EMBL/GenBank/DDBJ databases">
        <authorList>
            <person name="Kucharzyk K."/>
            <person name="Murdoch R.W."/>
            <person name="Higgins S."/>
            <person name="Loffler F."/>
        </authorList>
    </citation>
    <scope>NUCLEOTIDE SEQUENCE</scope>
</reference>
<gene>
    <name evidence="2" type="ORF">SDC9_144304</name>
</gene>
<comment type="caution">
    <text evidence="2">The sequence shown here is derived from an EMBL/GenBank/DDBJ whole genome shotgun (WGS) entry which is preliminary data.</text>
</comment>